<dbReference type="InterPro" id="IPR006076">
    <property type="entry name" value="FAD-dep_OxRdtase"/>
</dbReference>
<accession>A0A251XBD5</accession>
<evidence type="ECO:0000313" key="4">
    <source>
        <dbReference type="Proteomes" id="UP000194798"/>
    </source>
</evidence>
<feature type="domain" description="FAD dependent oxidoreductase" evidence="2">
    <location>
        <begin position="36"/>
        <end position="390"/>
    </location>
</feature>
<dbReference type="AlphaFoldDB" id="A0A251XBD5"/>
<dbReference type="SUPFAM" id="SSF51905">
    <property type="entry name" value="FAD/NAD(P)-binding domain"/>
    <property type="match status" value="1"/>
</dbReference>
<evidence type="ECO:0000259" key="2">
    <source>
        <dbReference type="Pfam" id="PF01266"/>
    </source>
</evidence>
<keyword evidence="1" id="KW-0560">Oxidoreductase</keyword>
<dbReference type="Gene3D" id="3.50.50.60">
    <property type="entry name" value="FAD/NAD(P)-binding domain"/>
    <property type="match status" value="1"/>
</dbReference>
<name>A0A251XBD5_9GAMM</name>
<evidence type="ECO:0000313" key="3">
    <source>
        <dbReference type="EMBL" id="OUD15679.1"/>
    </source>
</evidence>
<organism evidence="3 4">
    <name type="scientific">Thioflexithrix psekupsensis</name>
    <dbReference type="NCBI Taxonomy" id="1570016"/>
    <lineage>
        <taxon>Bacteria</taxon>
        <taxon>Pseudomonadati</taxon>
        <taxon>Pseudomonadota</taxon>
        <taxon>Gammaproteobacteria</taxon>
        <taxon>Thiotrichales</taxon>
        <taxon>Thioflexithrix</taxon>
    </lineage>
</organism>
<gene>
    <name evidence="3" type="ORF">TPSD3_03945</name>
</gene>
<reference evidence="3 4" key="1">
    <citation type="submission" date="2016-12" db="EMBL/GenBank/DDBJ databases">
        <title>Thioflexothrix psekupsii D3 genome sequencing and assembly.</title>
        <authorList>
            <person name="Fomenkov A."/>
            <person name="Vincze T."/>
            <person name="Grabovich M."/>
            <person name="Anton B.P."/>
            <person name="Dubinina G."/>
            <person name="Orlova M."/>
            <person name="Belousova E."/>
            <person name="Roberts R.J."/>
        </authorList>
    </citation>
    <scope>NUCLEOTIDE SEQUENCE [LARGE SCALE GENOMIC DNA]</scope>
    <source>
        <strain evidence="3">D3</strain>
    </source>
</reference>
<sequence length="434" mass="47792">MVQSNKTDLAYIKSWYADSVGELPERAKCTESMTVDVAVIGGGMTGCSAAYHLAQAGHSIALLEAEKIGWGASGRNGGQFIFGYACDPFHLMELMGAEMTRQLWDLSLAAVQLTRNLITQHHIDCDLTNGMAHVAIKPRHELTLKKWHDLFVKNYAYSSMQWLDQSNLRDLLASTRYLSALYDANSGHLHPLKYTLGLARAAEQKGVLIFEHSPVANIKRGQLITLQLANGAQVHCRQLVLAGNAYLSQVLMPEINAKIMPVGTYIIATKPLPNATALIRNNMAIADMNFVLDYFRLTPDHRLLFGGLASYSTAPPSNVATVLLKQMKAVFPSLHNLSLNDITHCWGGNVAVTLNRMPHVGRIDDNIYFAQGFSGHGVALTGLTGQVMAEAISGTLGRFDLFSQVPHQPFPGGRRLRLPAIMLGNLFYRLRDYF</sequence>
<dbReference type="PANTHER" id="PTHR13847:SF281">
    <property type="entry name" value="FAD DEPENDENT OXIDOREDUCTASE DOMAIN-CONTAINING PROTEIN"/>
    <property type="match status" value="1"/>
</dbReference>
<evidence type="ECO:0000256" key="1">
    <source>
        <dbReference type="ARBA" id="ARBA00023002"/>
    </source>
</evidence>
<dbReference type="Gene3D" id="3.30.9.10">
    <property type="entry name" value="D-Amino Acid Oxidase, subunit A, domain 2"/>
    <property type="match status" value="1"/>
</dbReference>
<dbReference type="EMBL" id="MSLT01000006">
    <property type="protein sequence ID" value="OUD15679.1"/>
    <property type="molecule type" value="Genomic_DNA"/>
</dbReference>
<dbReference type="PANTHER" id="PTHR13847">
    <property type="entry name" value="SARCOSINE DEHYDROGENASE-RELATED"/>
    <property type="match status" value="1"/>
</dbReference>
<proteinExistence type="predicted"/>
<dbReference type="OrthoDB" id="311718at2"/>
<keyword evidence="4" id="KW-1185">Reference proteome</keyword>
<dbReference type="Proteomes" id="UP000194798">
    <property type="component" value="Unassembled WGS sequence"/>
</dbReference>
<dbReference type="GO" id="GO:0005737">
    <property type="term" value="C:cytoplasm"/>
    <property type="evidence" value="ECO:0007669"/>
    <property type="project" value="TreeGrafter"/>
</dbReference>
<dbReference type="GO" id="GO:0016491">
    <property type="term" value="F:oxidoreductase activity"/>
    <property type="evidence" value="ECO:0007669"/>
    <property type="project" value="UniProtKB-KW"/>
</dbReference>
<dbReference type="Pfam" id="PF01266">
    <property type="entry name" value="DAO"/>
    <property type="match status" value="1"/>
</dbReference>
<protein>
    <submittedName>
        <fullName evidence="3">FAD-dependent oxidoreductase</fullName>
    </submittedName>
</protein>
<dbReference type="InterPro" id="IPR036188">
    <property type="entry name" value="FAD/NAD-bd_sf"/>
</dbReference>
<comment type="caution">
    <text evidence="3">The sequence shown here is derived from an EMBL/GenBank/DDBJ whole genome shotgun (WGS) entry which is preliminary data.</text>
</comment>